<reference evidence="2" key="1">
    <citation type="journal article" date="2008" name="Nat. Genet.">
        <title>The Pristionchus pacificus genome provides a unique perspective on nematode lifestyle and parasitism.</title>
        <authorList>
            <person name="Dieterich C."/>
            <person name="Clifton S.W."/>
            <person name="Schuster L.N."/>
            <person name="Chinwalla A."/>
            <person name="Delehaunty K."/>
            <person name="Dinkelacker I."/>
            <person name="Fulton L."/>
            <person name="Fulton R."/>
            <person name="Godfrey J."/>
            <person name="Minx P."/>
            <person name="Mitreva M."/>
            <person name="Roeseler W."/>
            <person name="Tian H."/>
            <person name="Witte H."/>
            <person name="Yang S.P."/>
            <person name="Wilson R.K."/>
            <person name="Sommer R.J."/>
        </authorList>
    </citation>
    <scope>NUCLEOTIDE SEQUENCE [LARGE SCALE GENOMIC DNA]</scope>
    <source>
        <strain evidence="2">PS312</strain>
    </source>
</reference>
<proteinExistence type="predicted"/>
<accession>A0A8R1UVG9</accession>
<evidence type="ECO:0000313" key="2">
    <source>
        <dbReference type="Proteomes" id="UP000005239"/>
    </source>
</evidence>
<accession>A0A2A6CUC7</accession>
<dbReference type="EnsemblMetazoa" id="PPA39712.1">
    <property type="protein sequence ID" value="PPA39712.1"/>
    <property type="gene ID" value="WBGene00278081"/>
</dbReference>
<protein>
    <submittedName>
        <fullName evidence="1">Uncharacterized protein</fullName>
    </submittedName>
</protein>
<name>A0A2A6CUC7_PRIPA</name>
<keyword evidence="2" id="KW-1185">Reference proteome</keyword>
<gene>
    <name evidence="1" type="primary">WBGene00278081</name>
</gene>
<evidence type="ECO:0000313" key="1">
    <source>
        <dbReference type="EnsemblMetazoa" id="PPA39712.1"/>
    </source>
</evidence>
<dbReference type="AlphaFoldDB" id="A0A2A6CUC7"/>
<reference evidence="1" key="2">
    <citation type="submission" date="2022-06" db="UniProtKB">
        <authorList>
            <consortium name="EnsemblMetazoa"/>
        </authorList>
    </citation>
    <scope>IDENTIFICATION</scope>
    <source>
        <strain evidence="1">PS312</strain>
    </source>
</reference>
<dbReference type="Proteomes" id="UP000005239">
    <property type="component" value="Unassembled WGS sequence"/>
</dbReference>
<sequence>GCSKGRSFTGTLAGRNCATILIAKATALHLDANSSALKRLDSQEEASDAPHSIDLNGLYEDYLDIDGFQVESTTNCEVDQRARSYAHSQPRPFYSLLDFFREQALKAINNDELVSIVEHGKCEALFLSHCFNGRC</sequence>
<organism evidence="1 2">
    <name type="scientific">Pristionchus pacificus</name>
    <name type="common">Parasitic nematode worm</name>
    <dbReference type="NCBI Taxonomy" id="54126"/>
    <lineage>
        <taxon>Eukaryota</taxon>
        <taxon>Metazoa</taxon>
        <taxon>Ecdysozoa</taxon>
        <taxon>Nematoda</taxon>
        <taxon>Chromadorea</taxon>
        <taxon>Rhabditida</taxon>
        <taxon>Rhabditina</taxon>
        <taxon>Diplogasteromorpha</taxon>
        <taxon>Diplogasteroidea</taxon>
        <taxon>Neodiplogasteridae</taxon>
        <taxon>Pristionchus</taxon>
    </lineage>
</organism>